<dbReference type="eggNOG" id="COG0666">
    <property type="taxonomic scope" value="Bacteria"/>
</dbReference>
<evidence type="ECO:0000256" key="1">
    <source>
        <dbReference type="SAM" id="MobiDB-lite"/>
    </source>
</evidence>
<dbReference type="OrthoDB" id="4827574at2"/>
<protein>
    <recommendedName>
        <fullName evidence="2">Suppressor of fused-like domain-containing protein</fullName>
    </recommendedName>
</protein>
<accession>G9YFF8</accession>
<name>G9YFF8_9FIRM</name>
<dbReference type="Proteomes" id="UP000005481">
    <property type="component" value="Unassembled WGS sequence"/>
</dbReference>
<comment type="caution">
    <text evidence="3">The sequence shown here is derived from an EMBL/GenBank/DDBJ whole genome shotgun (WGS) entry which is preliminary data.</text>
</comment>
<feature type="compositionally biased region" description="Basic and acidic residues" evidence="1">
    <location>
        <begin position="235"/>
        <end position="245"/>
    </location>
</feature>
<dbReference type="AlphaFoldDB" id="G9YFF8"/>
<sequence>MSDYMLSVLPRTGSGEAEGKRHDYGSEMTAYFETLFPGRKRTIYKDRTLLPVAVDVAVLHPTADEPFYLLYTIGMSSLSMADYLGGKEGDTALAELYMMLSEDWCLPASAALFSTEKKPWPVRLLTDLGRFSHLNKMWLSYGFMLPAEESRETFSDAGEFSGAVIIQFDGELGEIKTADGNIIQLYMPMPLYAEEKELYGTVGPDELTERILRCNGGSFLVNPERPNAAAAPQTEGRRETVDENT</sequence>
<feature type="region of interest" description="Disordered" evidence="1">
    <location>
        <begin position="1"/>
        <end position="21"/>
    </location>
</feature>
<dbReference type="HOGENOM" id="CLU_082045_0_0_9"/>
<feature type="region of interest" description="Disordered" evidence="1">
    <location>
        <begin position="223"/>
        <end position="245"/>
    </location>
</feature>
<evidence type="ECO:0000259" key="2">
    <source>
        <dbReference type="Pfam" id="PF05076"/>
    </source>
</evidence>
<gene>
    <name evidence="3" type="ORF">HMPREF0080_00370</name>
</gene>
<dbReference type="STRING" id="861450.HMPREF0080_00370"/>
<reference evidence="3 4" key="1">
    <citation type="submission" date="2011-08" db="EMBL/GenBank/DDBJ databases">
        <authorList>
            <person name="Weinstock G."/>
            <person name="Sodergren E."/>
            <person name="Clifton S."/>
            <person name="Fulton L."/>
            <person name="Fulton B."/>
            <person name="Courtney L."/>
            <person name="Fronick C."/>
            <person name="Harrison M."/>
            <person name="Strong C."/>
            <person name="Farmer C."/>
            <person name="Delahaunty K."/>
            <person name="Markovic C."/>
            <person name="Hall O."/>
            <person name="Minx P."/>
            <person name="Tomlinson C."/>
            <person name="Mitreva M."/>
            <person name="Hou S."/>
            <person name="Chen J."/>
            <person name="Wollam A."/>
            <person name="Pepin K.H."/>
            <person name="Johnson M."/>
            <person name="Bhonagiri V."/>
            <person name="Zhang X."/>
            <person name="Suruliraj S."/>
            <person name="Warren W."/>
            <person name="Chinwalla A."/>
            <person name="Mardis E.R."/>
            <person name="Wilson R.K."/>
        </authorList>
    </citation>
    <scope>NUCLEOTIDE SEQUENCE [LARGE SCALE GENOMIC DNA]</scope>
    <source>
        <strain evidence="3 4">F0357</strain>
    </source>
</reference>
<organism evidence="3 4">
    <name type="scientific">Anaeroglobus geminatus F0357</name>
    <dbReference type="NCBI Taxonomy" id="861450"/>
    <lineage>
        <taxon>Bacteria</taxon>
        <taxon>Bacillati</taxon>
        <taxon>Bacillota</taxon>
        <taxon>Negativicutes</taxon>
        <taxon>Veillonellales</taxon>
        <taxon>Veillonellaceae</taxon>
        <taxon>Anaeroglobus</taxon>
    </lineage>
</organism>
<proteinExistence type="predicted"/>
<dbReference type="InterPro" id="IPR020941">
    <property type="entry name" value="SUFU-like_domain"/>
</dbReference>
<keyword evidence="4" id="KW-1185">Reference proteome</keyword>
<feature type="domain" description="Suppressor of fused-like" evidence="2">
    <location>
        <begin position="53"/>
        <end position="226"/>
    </location>
</feature>
<evidence type="ECO:0000313" key="3">
    <source>
        <dbReference type="EMBL" id="EHM43125.1"/>
    </source>
</evidence>
<dbReference type="Pfam" id="PF05076">
    <property type="entry name" value="SUFU"/>
    <property type="match status" value="1"/>
</dbReference>
<evidence type="ECO:0000313" key="4">
    <source>
        <dbReference type="Proteomes" id="UP000005481"/>
    </source>
</evidence>
<dbReference type="EMBL" id="AGCJ01000012">
    <property type="protein sequence ID" value="EHM43125.1"/>
    <property type="molecule type" value="Genomic_DNA"/>
</dbReference>
<dbReference type="RefSeq" id="WP_006789353.1">
    <property type="nucleotide sequence ID" value="NZ_JH417569.1"/>
</dbReference>